<proteinExistence type="predicted"/>
<keyword evidence="2" id="KW-1185">Reference proteome</keyword>
<evidence type="ECO:0000313" key="1">
    <source>
        <dbReference type="EMBL" id="VVJ22793.1"/>
    </source>
</evidence>
<accession>A0A6I8M464</accession>
<gene>
    <name evidence="1" type="ORF">AA23TX_07706</name>
</gene>
<organism evidence="1 2">
    <name type="scientific">Amycolatopsis camponoti</name>
    <dbReference type="NCBI Taxonomy" id="2606593"/>
    <lineage>
        <taxon>Bacteria</taxon>
        <taxon>Bacillati</taxon>
        <taxon>Actinomycetota</taxon>
        <taxon>Actinomycetes</taxon>
        <taxon>Pseudonocardiales</taxon>
        <taxon>Pseudonocardiaceae</taxon>
        <taxon>Amycolatopsis</taxon>
    </lineage>
</organism>
<dbReference type="AlphaFoldDB" id="A0A6I8M464"/>
<dbReference type="Proteomes" id="UP000399805">
    <property type="component" value="Unassembled WGS sequence"/>
</dbReference>
<protein>
    <submittedName>
        <fullName evidence="1">Uncharacterized protein</fullName>
    </submittedName>
</protein>
<evidence type="ECO:0000313" key="2">
    <source>
        <dbReference type="Proteomes" id="UP000399805"/>
    </source>
</evidence>
<dbReference type="EMBL" id="CABVGP010000003">
    <property type="protein sequence ID" value="VVJ22793.1"/>
    <property type="molecule type" value="Genomic_DNA"/>
</dbReference>
<sequence length="127" mass="13764">MISDNPPMTEPPDLAKLPGVIPYVDHHTGPRRLLAVEIPHLGHTVRAYAPIASIDGRQYIVSWGSVSFEIPADRNVHVSVHLQTNSGRDYTITPFASTILPPHPAPMRLVAQFAPSHGPEGTLVPIA</sequence>
<reference evidence="1 2" key="1">
    <citation type="submission" date="2019-09" db="EMBL/GenBank/DDBJ databases">
        <authorList>
            <person name="Leyn A S."/>
        </authorList>
    </citation>
    <scope>NUCLEOTIDE SEQUENCE [LARGE SCALE GENOMIC DNA]</scope>
    <source>
        <strain evidence="1">AA231_1</strain>
    </source>
</reference>
<name>A0A6I8M464_9PSEU</name>